<comment type="caution">
    <text evidence="3">The sequence shown here is derived from an EMBL/GenBank/DDBJ whole genome shotgun (WGS) entry which is preliminary data.</text>
</comment>
<dbReference type="SUPFAM" id="SSF69360">
    <property type="entry name" value="Cell wall binding repeat"/>
    <property type="match status" value="1"/>
</dbReference>
<evidence type="ECO:0000256" key="1">
    <source>
        <dbReference type="ARBA" id="ARBA00022737"/>
    </source>
</evidence>
<dbReference type="Gene3D" id="2.10.270.10">
    <property type="entry name" value="Cholin Binding"/>
    <property type="match status" value="1"/>
</dbReference>
<dbReference type="InterPro" id="IPR018337">
    <property type="entry name" value="Cell_wall/Cho-bd_repeat"/>
</dbReference>
<reference evidence="3" key="2">
    <citation type="submission" date="2011-10" db="EMBL/GenBank/DDBJ databases">
        <title>The Genome Sequence of Granulicatella elegans ATCC 700633.</title>
        <authorList>
            <consortium name="The Broad Institute Genome Sequencing Platform"/>
            <consortium name="The Broad Institute Genome Sequencing Center for Infectious Disease"/>
            <person name="Earl A."/>
            <person name="Ward D."/>
            <person name="Feldgarden M."/>
            <person name="Gevers D."/>
            <person name="Sibley C.D."/>
            <person name="Field T.R."/>
            <person name="Grinwis M."/>
            <person name="Eshaghurshan C.S."/>
            <person name="Surette M.G."/>
            <person name="Young S.K."/>
            <person name="Zeng Q."/>
            <person name="Gargeya S."/>
            <person name="Fitzgerald M."/>
            <person name="Haas B."/>
            <person name="Abouelleil A."/>
            <person name="Alvarado L."/>
            <person name="Arachchi H.M."/>
            <person name="Berlin A."/>
            <person name="Brown A."/>
            <person name="Chapman S.B."/>
            <person name="Chen Z."/>
            <person name="Dunbar C."/>
            <person name="Freedman E."/>
            <person name="Gearin G."/>
            <person name="Goldberg J."/>
            <person name="Griggs A."/>
            <person name="Gujja S."/>
            <person name="Heiman D."/>
            <person name="Howarth C."/>
            <person name="Larson L."/>
            <person name="Lui A."/>
            <person name="MacDonald P.J.P."/>
            <person name="Montmayeur A."/>
            <person name="Murphy C."/>
            <person name="Neiman D."/>
            <person name="Pearson M."/>
            <person name="Priest M."/>
            <person name="Roberts A."/>
            <person name="Saif S."/>
            <person name="Shea T."/>
            <person name="Shenoy N."/>
            <person name="Sisk P."/>
            <person name="Stolte C."/>
            <person name="Sykes S."/>
            <person name="Wortman J."/>
            <person name="Nusbaum C."/>
            <person name="Birren B."/>
        </authorList>
    </citation>
    <scope>NUCLEOTIDE SEQUENCE [LARGE SCALE GENOMIC DNA]</scope>
    <source>
        <strain evidence="3">ATCC 700633</strain>
    </source>
</reference>
<name>D0BJ77_9LACT</name>
<feature type="chain" id="PRO_5038783750" description="SCP domain-containing protein" evidence="2">
    <location>
        <begin position="24"/>
        <end position="374"/>
    </location>
</feature>
<keyword evidence="4" id="KW-1185">Reference proteome</keyword>
<dbReference type="Gene3D" id="3.40.33.10">
    <property type="entry name" value="CAP"/>
    <property type="match status" value="1"/>
</dbReference>
<organism evidence="3 4">
    <name type="scientific">Granulicatella elegans ATCC 700633</name>
    <dbReference type="NCBI Taxonomy" id="626369"/>
    <lineage>
        <taxon>Bacteria</taxon>
        <taxon>Bacillati</taxon>
        <taxon>Bacillota</taxon>
        <taxon>Bacilli</taxon>
        <taxon>Lactobacillales</taxon>
        <taxon>Carnobacteriaceae</taxon>
        <taxon>Granulicatella</taxon>
    </lineage>
</organism>
<feature type="signal peptide" evidence="2">
    <location>
        <begin position="1"/>
        <end position="23"/>
    </location>
</feature>
<evidence type="ECO:0000313" key="3">
    <source>
        <dbReference type="EMBL" id="EEW93130.1"/>
    </source>
</evidence>
<evidence type="ECO:0008006" key="5">
    <source>
        <dbReference type="Google" id="ProtNLM"/>
    </source>
</evidence>
<dbReference type="InterPro" id="IPR035940">
    <property type="entry name" value="CAP_sf"/>
</dbReference>
<reference evidence="3" key="1">
    <citation type="submission" date="2009-09" db="EMBL/GenBank/DDBJ databases">
        <authorList>
            <consortium name="The Broad Institute Genome Sequencing Platform"/>
            <person name="Ward D."/>
            <person name="Feldgarden M."/>
            <person name="Earl A."/>
            <person name="Young S.K."/>
            <person name="Zeng Q."/>
            <person name="Koehrsen M."/>
            <person name="Alvarado L."/>
            <person name="Berlin A."/>
            <person name="Bochicchio J."/>
            <person name="Borenstein D."/>
            <person name="Chapman S.B."/>
            <person name="Chen Z."/>
            <person name="Engels R."/>
            <person name="Freedman E."/>
            <person name="Gellesch M."/>
            <person name="Goldberg J."/>
            <person name="Griggs A."/>
            <person name="Gujja S."/>
            <person name="Heilman E."/>
            <person name="Heiman D."/>
            <person name="Hepburn T."/>
            <person name="Howarth C."/>
            <person name="Jen D."/>
            <person name="Larson L."/>
            <person name="Lewis B."/>
            <person name="Mehta T."/>
            <person name="Park D."/>
            <person name="Pearson M."/>
            <person name="Roberts A."/>
            <person name="Saif S."/>
            <person name="Shea T."/>
            <person name="Shenoy N."/>
            <person name="Sisk P."/>
            <person name="Stolte C."/>
            <person name="Sykes S."/>
            <person name="Thomson T."/>
            <person name="Walk T."/>
            <person name="White J."/>
            <person name="Yandava C."/>
            <person name="Sibley C.D."/>
            <person name="Field T.R."/>
            <person name="Grinwis M."/>
            <person name="Eshaghurshan C.S."/>
            <person name="Surette M.G."/>
            <person name="Haas B."/>
            <person name="Nusbaum C."/>
            <person name="Birren B."/>
        </authorList>
    </citation>
    <scope>NUCLEOTIDE SEQUENCE [LARGE SCALE GENOMIC DNA]</scope>
    <source>
        <strain evidence="3">ATCC 700633</strain>
    </source>
</reference>
<dbReference type="Proteomes" id="UP000002939">
    <property type="component" value="Unassembled WGS sequence"/>
</dbReference>
<keyword evidence="1" id="KW-0677">Repeat</keyword>
<evidence type="ECO:0000313" key="4">
    <source>
        <dbReference type="Proteomes" id="UP000002939"/>
    </source>
</evidence>
<keyword evidence="2" id="KW-0732">Signal</keyword>
<dbReference type="OrthoDB" id="4376109at2"/>
<dbReference type="Pfam" id="PF19085">
    <property type="entry name" value="Choline_bind_2"/>
    <property type="match status" value="1"/>
</dbReference>
<dbReference type="eggNOG" id="COG5263">
    <property type="taxonomic scope" value="Bacteria"/>
</dbReference>
<protein>
    <recommendedName>
        <fullName evidence="5">SCP domain-containing protein</fullName>
    </recommendedName>
</protein>
<dbReference type="RefSeq" id="WP_006702285.1">
    <property type="nucleotide sequence ID" value="NZ_KI391971.1"/>
</dbReference>
<dbReference type="SUPFAM" id="SSF55797">
    <property type="entry name" value="PR-1-like"/>
    <property type="match status" value="1"/>
</dbReference>
<gene>
    <name evidence="3" type="ORF">HMPREF0446_00012</name>
</gene>
<dbReference type="EMBL" id="ACRF02000016">
    <property type="protein sequence ID" value="EEW93130.1"/>
    <property type="molecule type" value="Genomic_DNA"/>
</dbReference>
<dbReference type="HOGENOM" id="CLU_705791_0_0_9"/>
<dbReference type="AlphaFoldDB" id="D0BJ77"/>
<sequence>MKHKKLLLGCLSALTLFTVGTYANTTTAYAEDTVVSGKYISDSKEAIINRINEIRKEAYEEGLVDRYVPIKWSTALEKIAEIRSVEASVLLAHSRPNGESDPFSIVKDNVRSYGENLAWNSTGVLEGIEYFYGEKAAYVKSTVNHQPLEVGEQTGHYWNLIRPDFTHTALVAFQKDGKGVITAQAFTNTEWLKGNGFDTNLSEDYLGHNGEASVNITTGGKIAKASSKQTKTVKQANTTVENKVVATSTSQQKETTTVLNGWSDRSYYKNGEKVISQWIYDANYSSWFYLDANGEYLENVWKGDYYLEAGGYMASGEWVYDANYQNWFYLHGNGKYARDYWKDSYYLGQNGALVRDTWIGSYYVDATGKWNPEM</sequence>
<accession>D0BJ77</accession>
<proteinExistence type="predicted"/>
<evidence type="ECO:0000256" key="2">
    <source>
        <dbReference type="SAM" id="SignalP"/>
    </source>
</evidence>
<dbReference type="STRING" id="626369.HMPREF0446_00012"/>